<keyword evidence="2" id="KW-1185">Reference proteome</keyword>
<name>A0ACD5BJG2_9PSEU</name>
<dbReference type="Proteomes" id="UP001456344">
    <property type="component" value="Chromosome"/>
</dbReference>
<dbReference type="EMBL" id="CP150484">
    <property type="protein sequence ID" value="WYW19578.1"/>
    <property type="molecule type" value="Genomic_DNA"/>
</dbReference>
<organism evidence="1 2">
    <name type="scientific">Amycolatopsis coloradensis</name>
    <dbReference type="NCBI Taxonomy" id="76021"/>
    <lineage>
        <taxon>Bacteria</taxon>
        <taxon>Bacillati</taxon>
        <taxon>Actinomycetota</taxon>
        <taxon>Actinomycetes</taxon>
        <taxon>Pseudonocardiales</taxon>
        <taxon>Pseudonocardiaceae</taxon>
        <taxon>Amycolatopsis</taxon>
    </lineage>
</organism>
<reference evidence="1" key="1">
    <citation type="submission" date="2023-10" db="EMBL/GenBank/DDBJ databases">
        <title>Whole genome sequencing of actinobacterial strain Amycolatopsis sp. (BCA-696) identifies the underlying plant growth-promoting genes.</title>
        <authorList>
            <person name="Gandham P."/>
            <person name="Vadla N."/>
            <person name="Saji A."/>
            <person name="Srinivas V."/>
            <person name="Ruperao P."/>
            <person name="Selvanayagam S."/>
            <person name="Saxena R.K."/>
            <person name="Rathore A."/>
            <person name="Gopalakrishnan S."/>
            <person name="Thakur V."/>
        </authorList>
    </citation>
    <scope>NUCLEOTIDE SEQUENCE</scope>
    <source>
        <strain evidence="1">BCA-696</strain>
    </source>
</reference>
<protein>
    <submittedName>
        <fullName evidence="1">Glycosyltransferase 87 family protein</fullName>
    </submittedName>
</protein>
<sequence>MDPAGTARNPTLWQAGVVIALAALTMTALAVPVLRGAPLWMADFQVYHEVARAVFDGVPLYELQVDTAALTGVAFTYPPFAAVMFTPLSWLPAGLGEVLWTYTCLLSLGVLLWVSLGLAGVKARNRRLRLVALGTVVAPLLTPVLMNLMLGQVNIFIVLLVLLDFSPLMPARWRGLLIGIAAGVKLTPLIFVGYLLCTGRRMSALRATAAFAGTIAVGFLVLPRESGAYWLQGLILDTGRVTDISAVVNQSLPGLFARLAGTTTAPGWWLPVCLVVVLLGLLAARWAHGLGHDLAGVLVAAFTGLAVAPISWPHHAIWIVPVLAWLSVVTWRTKSTVPKFVLAGVTLWWLVPVYWLLAPDRATPDLAPGDHLVIALTGYLAVTALAVALLPVWLPRVQTAASEPGVNRSM</sequence>
<evidence type="ECO:0000313" key="1">
    <source>
        <dbReference type="EMBL" id="WYW19578.1"/>
    </source>
</evidence>
<accession>A0ACD5BJG2</accession>
<gene>
    <name evidence="1" type="ORF">LCL61_28940</name>
</gene>
<evidence type="ECO:0000313" key="2">
    <source>
        <dbReference type="Proteomes" id="UP001456344"/>
    </source>
</evidence>
<proteinExistence type="predicted"/>